<gene>
    <name evidence="1" type="ORF">F5891DRAFT_1131069</name>
</gene>
<proteinExistence type="predicted"/>
<dbReference type="EMBL" id="JABBWK010000086">
    <property type="protein sequence ID" value="KAG1893995.1"/>
    <property type="molecule type" value="Genomic_DNA"/>
</dbReference>
<dbReference type="AlphaFoldDB" id="A0AAD4DU53"/>
<name>A0AAD4DU53_9AGAM</name>
<dbReference type="RefSeq" id="XP_041219571.1">
    <property type="nucleotide sequence ID" value="XM_041364621.1"/>
</dbReference>
<dbReference type="Pfam" id="PF18758">
    <property type="entry name" value="KDZ"/>
    <property type="match status" value="1"/>
</dbReference>
<dbReference type="Proteomes" id="UP001195769">
    <property type="component" value="Unassembled WGS sequence"/>
</dbReference>
<organism evidence="1 2">
    <name type="scientific">Suillus fuscotomentosus</name>
    <dbReference type="NCBI Taxonomy" id="1912939"/>
    <lineage>
        <taxon>Eukaryota</taxon>
        <taxon>Fungi</taxon>
        <taxon>Dikarya</taxon>
        <taxon>Basidiomycota</taxon>
        <taxon>Agaricomycotina</taxon>
        <taxon>Agaricomycetes</taxon>
        <taxon>Agaricomycetidae</taxon>
        <taxon>Boletales</taxon>
        <taxon>Suillineae</taxon>
        <taxon>Suillaceae</taxon>
        <taxon>Suillus</taxon>
    </lineage>
</organism>
<dbReference type="InterPro" id="IPR040521">
    <property type="entry name" value="KDZ"/>
</dbReference>
<dbReference type="GeneID" id="64658919"/>
<reference evidence="1" key="1">
    <citation type="journal article" date="2020" name="New Phytol.">
        <title>Comparative genomics reveals dynamic genome evolution in host specialist ectomycorrhizal fungi.</title>
        <authorList>
            <person name="Lofgren L.A."/>
            <person name="Nguyen N.H."/>
            <person name="Vilgalys R."/>
            <person name="Ruytinx J."/>
            <person name="Liao H.L."/>
            <person name="Branco S."/>
            <person name="Kuo A."/>
            <person name="LaButti K."/>
            <person name="Lipzen A."/>
            <person name="Andreopoulos W."/>
            <person name="Pangilinan J."/>
            <person name="Riley R."/>
            <person name="Hundley H."/>
            <person name="Na H."/>
            <person name="Barry K."/>
            <person name="Grigoriev I.V."/>
            <person name="Stajich J.E."/>
            <person name="Kennedy P.G."/>
        </authorList>
    </citation>
    <scope>NUCLEOTIDE SEQUENCE</scope>
    <source>
        <strain evidence="1">FC203</strain>
    </source>
</reference>
<sequence length="571" mass="65802">MLIHHGYLGCSPLFPTVATSICTLTAYRQAQCKVLSLNCDSLNWRLLNSCPCCFYKLEDEENMSLEWLVTMDSNNSLKRWMSSTARNDSCTFRSDYWLDRLRVDKFKDEVRGHTHPTADTENGQDIKQTETVPSSSFTCVNQWRNAGPEQRKRMFSVFDESGIFIAACRHWFILLACDMVKSGELAEYPLAVVDQLLTVYGKNGGCAYNIGCAFAKMLGNSTLGPRASTLNLRIMVGATRHATTFHQHQSIEQHFTFWDEDKYTALSVFIWNHYREALADIQTLTAELSVIWETLNLTDADFIRFHAQEREYLDGLKQAPVKDLVSIRYVNVLDKLAERHLSHMHLALNQARVRVDTAYSKLQNTEQLAGYLEVQLGIDKHWEIRGEHYNCFREEALLLRYCSVLDELERLFELSKLSLSGTDAIRNTINHYNTQAAALVPPRPKLMWKDIVEYSFLGEFDLLRHSRTDIRDVEWTTPAHWEATVKYFKLQCAREEIQCLNIEICRLRTAIHDEETKTIATIDQLLITNSLLAMELRRRWQARATVNAVHLYRLSRIESQPAFSGRCGIGV</sequence>
<dbReference type="PANTHER" id="PTHR33096">
    <property type="entry name" value="CXC2 DOMAIN-CONTAINING PROTEIN"/>
    <property type="match status" value="1"/>
</dbReference>
<evidence type="ECO:0000313" key="1">
    <source>
        <dbReference type="EMBL" id="KAG1893995.1"/>
    </source>
</evidence>
<comment type="caution">
    <text evidence="1">The sequence shown here is derived from an EMBL/GenBank/DDBJ whole genome shotgun (WGS) entry which is preliminary data.</text>
</comment>
<dbReference type="PANTHER" id="PTHR33096:SF1">
    <property type="entry name" value="CXC1-LIKE CYSTEINE CLUSTER ASSOCIATED WITH KDZ TRANSPOSASES DOMAIN-CONTAINING PROTEIN"/>
    <property type="match status" value="1"/>
</dbReference>
<protein>
    <submittedName>
        <fullName evidence="1">Uncharacterized protein</fullName>
    </submittedName>
</protein>
<keyword evidence="2" id="KW-1185">Reference proteome</keyword>
<accession>A0AAD4DU53</accession>
<evidence type="ECO:0000313" key="2">
    <source>
        <dbReference type="Proteomes" id="UP001195769"/>
    </source>
</evidence>